<dbReference type="EMBL" id="VSRR010018192">
    <property type="protein sequence ID" value="MPC61078.1"/>
    <property type="molecule type" value="Genomic_DNA"/>
</dbReference>
<name>A0A5B7GVT6_PORTR</name>
<accession>A0A5B7GVT6</accession>
<evidence type="ECO:0000313" key="2">
    <source>
        <dbReference type="EMBL" id="MPC61078.1"/>
    </source>
</evidence>
<reference evidence="2 3" key="1">
    <citation type="submission" date="2019-05" db="EMBL/GenBank/DDBJ databases">
        <title>Another draft genome of Portunus trituberculatus and its Hox gene families provides insights of decapod evolution.</title>
        <authorList>
            <person name="Jeong J.-H."/>
            <person name="Song I."/>
            <person name="Kim S."/>
            <person name="Choi T."/>
            <person name="Kim D."/>
            <person name="Ryu S."/>
            <person name="Kim W."/>
        </authorList>
    </citation>
    <scope>NUCLEOTIDE SEQUENCE [LARGE SCALE GENOMIC DNA]</scope>
    <source>
        <tissue evidence="2">Muscle</tissue>
    </source>
</reference>
<dbReference type="AlphaFoldDB" id="A0A5B7GVT6"/>
<keyword evidence="3" id="KW-1185">Reference proteome</keyword>
<feature type="compositionally biased region" description="Acidic residues" evidence="1">
    <location>
        <begin position="71"/>
        <end position="84"/>
    </location>
</feature>
<evidence type="ECO:0000256" key="1">
    <source>
        <dbReference type="SAM" id="MobiDB-lite"/>
    </source>
</evidence>
<gene>
    <name evidence="2" type="ORF">E2C01_055141</name>
</gene>
<sequence>MNDKTRSEHVSHCVLRHKHHEAVSPVRWKAKFYASISKREPISKYEPSEVEGVLQCGRGKYQRSIRRSELEGEEKNEEGEEGEGAGDQRRSRSMADKQKRLVLLAR</sequence>
<dbReference type="Proteomes" id="UP000324222">
    <property type="component" value="Unassembled WGS sequence"/>
</dbReference>
<organism evidence="2 3">
    <name type="scientific">Portunus trituberculatus</name>
    <name type="common">Swimming crab</name>
    <name type="synonym">Neptunus trituberculatus</name>
    <dbReference type="NCBI Taxonomy" id="210409"/>
    <lineage>
        <taxon>Eukaryota</taxon>
        <taxon>Metazoa</taxon>
        <taxon>Ecdysozoa</taxon>
        <taxon>Arthropoda</taxon>
        <taxon>Crustacea</taxon>
        <taxon>Multicrustacea</taxon>
        <taxon>Malacostraca</taxon>
        <taxon>Eumalacostraca</taxon>
        <taxon>Eucarida</taxon>
        <taxon>Decapoda</taxon>
        <taxon>Pleocyemata</taxon>
        <taxon>Brachyura</taxon>
        <taxon>Eubrachyura</taxon>
        <taxon>Portunoidea</taxon>
        <taxon>Portunidae</taxon>
        <taxon>Portuninae</taxon>
        <taxon>Portunus</taxon>
    </lineage>
</organism>
<protein>
    <submittedName>
        <fullName evidence="2">Uncharacterized protein</fullName>
    </submittedName>
</protein>
<comment type="caution">
    <text evidence="2">The sequence shown here is derived from an EMBL/GenBank/DDBJ whole genome shotgun (WGS) entry which is preliminary data.</text>
</comment>
<evidence type="ECO:0000313" key="3">
    <source>
        <dbReference type="Proteomes" id="UP000324222"/>
    </source>
</evidence>
<feature type="region of interest" description="Disordered" evidence="1">
    <location>
        <begin position="62"/>
        <end position="106"/>
    </location>
</feature>
<proteinExistence type="predicted"/>
<feature type="compositionally biased region" description="Basic and acidic residues" evidence="1">
    <location>
        <begin position="86"/>
        <end position="99"/>
    </location>
</feature>